<dbReference type="AlphaFoldDB" id="A0A2K0XCY6"/>
<organism evidence="2 3">
    <name type="scientific">Hoylesella timonensis</name>
    <dbReference type="NCBI Taxonomy" id="386414"/>
    <lineage>
        <taxon>Bacteria</taxon>
        <taxon>Pseudomonadati</taxon>
        <taxon>Bacteroidota</taxon>
        <taxon>Bacteroidia</taxon>
        <taxon>Bacteroidales</taxon>
        <taxon>Prevotellaceae</taxon>
        <taxon>Hoylesella</taxon>
    </lineage>
</organism>
<evidence type="ECO:0000256" key="1">
    <source>
        <dbReference type="SAM" id="SignalP"/>
    </source>
</evidence>
<evidence type="ECO:0000313" key="2">
    <source>
        <dbReference type="EMBL" id="PNP92365.1"/>
    </source>
</evidence>
<comment type="caution">
    <text evidence="2">The sequence shown here is derived from an EMBL/GenBank/DDBJ whole genome shotgun (WGS) entry which is preliminary data.</text>
</comment>
<keyword evidence="1" id="KW-0732">Signal</keyword>
<protein>
    <recommendedName>
        <fullName evidence="4">Lipoprotein</fullName>
    </recommendedName>
</protein>
<accession>A0A2K0XCY6</accession>
<gene>
    <name evidence="2" type="ORF">BFS16_11050</name>
</gene>
<sequence>MQKPCVIVLFLLIISISFSSCAEDDDFVTPNVENTIWRMVDNYLTNGNTYITQITFRDGYATYVFINRHTGVVDTYNDIIAHGQYYYDRHAGGFLIIDEKTGLPYKGVGTFRYENGLITSGSTTYVLYK</sequence>
<feature type="chain" id="PRO_5014466639" description="Lipoprotein" evidence="1">
    <location>
        <begin position="23"/>
        <end position="129"/>
    </location>
</feature>
<name>A0A2K0XCY6_9BACT</name>
<evidence type="ECO:0008006" key="4">
    <source>
        <dbReference type="Google" id="ProtNLM"/>
    </source>
</evidence>
<proteinExistence type="predicted"/>
<dbReference type="EMBL" id="NBAX01000011">
    <property type="protein sequence ID" value="PNP92365.1"/>
    <property type="molecule type" value="Genomic_DNA"/>
</dbReference>
<dbReference type="Proteomes" id="UP000236634">
    <property type="component" value="Unassembled WGS sequence"/>
</dbReference>
<dbReference type="PROSITE" id="PS51257">
    <property type="entry name" value="PROKAR_LIPOPROTEIN"/>
    <property type="match status" value="1"/>
</dbReference>
<feature type="signal peptide" evidence="1">
    <location>
        <begin position="1"/>
        <end position="22"/>
    </location>
</feature>
<evidence type="ECO:0000313" key="3">
    <source>
        <dbReference type="Proteomes" id="UP000236634"/>
    </source>
</evidence>
<reference evidence="2 3" key="1">
    <citation type="submission" date="2017-03" db="EMBL/GenBank/DDBJ databases">
        <authorList>
            <person name="Afonso C.L."/>
            <person name="Miller P.J."/>
            <person name="Scott M.A."/>
            <person name="Spackman E."/>
            <person name="Goraichik I."/>
            <person name="Dimitrov K.M."/>
            <person name="Suarez D.L."/>
            <person name="Swayne D.E."/>
        </authorList>
    </citation>
    <scope>NUCLEOTIDE SEQUENCE [LARGE SCALE GENOMIC DNA]</scope>
    <source>
        <strain evidence="2 3">DNF00076</strain>
    </source>
</reference>